<feature type="transmembrane region" description="Helical" evidence="1">
    <location>
        <begin position="161"/>
        <end position="183"/>
    </location>
</feature>
<feature type="transmembrane region" description="Helical" evidence="1">
    <location>
        <begin position="131"/>
        <end position="149"/>
    </location>
</feature>
<dbReference type="AlphaFoldDB" id="A0A3S1BLZ8"/>
<organism evidence="2 3">
    <name type="scientific">Elysia chlorotica</name>
    <name type="common">Eastern emerald elysia</name>
    <name type="synonym">Sea slug</name>
    <dbReference type="NCBI Taxonomy" id="188477"/>
    <lineage>
        <taxon>Eukaryota</taxon>
        <taxon>Metazoa</taxon>
        <taxon>Spiralia</taxon>
        <taxon>Lophotrochozoa</taxon>
        <taxon>Mollusca</taxon>
        <taxon>Gastropoda</taxon>
        <taxon>Heterobranchia</taxon>
        <taxon>Euthyneura</taxon>
        <taxon>Panpulmonata</taxon>
        <taxon>Sacoglossa</taxon>
        <taxon>Placobranchoidea</taxon>
        <taxon>Plakobranchidae</taxon>
        <taxon>Elysia</taxon>
    </lineage>
</organism>
<keyword evidence="1" id="KW-0812">Transmembrane</keyword>
<keyword evidence="1" id="KW-1133">Transmembrane helix</keyword>
<proteinExistence type="predicted"/>
<name>A0A3S1BLZ8_ELYCH</name>
<gene>
    <name evidence="2" type="ORF">EGW08_022035</name>
</gene>
<evidence type="ECO:0000256" key="1">
    <source>
        <dbReference type="SAM" id="Phobius"/>
    </source>
</evidence>
<dbReference type="Gene3D" id="1.20.140.150">
    <property type="match status" value="1"/>
</dbReference>
<accession>A0A3S1BLZ8</accession>
<feature type="transmembrane region" description="Helical" evidence="1">
    <location>
        <begin position="203"/>
        <end position="225"/>
    </location>
</feature>
<feature type="transmembrane region" description="Helical" evidence="1">
    <location>
        <begin position="20"/>
        <end position="43"/>
    </location>
</feature>
<sequence length="236" mass="25803">MKDFAVVENLRDAQTCPWKLVLATFINAVSIRSVAWLTVSHFISGHRTCDPVDSDTSAVKDTDRTLTTTAPSVSSPCWTQHYQWLPVSSAGLWGLCFTAPSQPNGTAPFCADFTDDVVPAVWLTLLQTGSVLSPCLCLLALLFLASVRLKTWTEEFTAEWLACKLLLVSGVCGIAASGAFIHLMTPEFLSSFESNFVLVSKDWALFVYIYGSLLHLVASICTVEVHAPKRKGLKII</sequence>
<keyword evidence="1" id="KW-0472">Membrane</keyword>
<protein>
    <submittedName>
        <fullName evidence="2">Uncharacterized protein</fullName>
    </submittedName>
</protein>
<reference evidence="2 3" key="1">
    <citation type="submission" date="2019-01" db="EMBL/GenBank/DDBJ databases">
        <title>A draft genome assembly of the solar-powered sea slug Elysia chlorotica.</title>
        <authorList>
            <person name="Cai H."/>
            <person name="Li Q."/>
            <person name="Fang X."/>
            <person name="Li J."/>
            <person name="Curtis N.E."/>
            <person name="Altenburger A."/>
            <person name="Shibata T."/>
            <person name="Feng M."/>
            <person name="Maeda T."/>
            <person name="Schwartz J.A."/>
            <person name="Shigenobu S."/>
            <person name="Lundholm N."/>
            <person name="Nishiyama T."/>
            <person name="Yang H."/>
            <person name="Hasebe M."/>
            <person name="Li S."/>
            <person name="Pierce S.K."/>
            <person name="Wang J."/>
        </authorList>
    </citation>
    <scope>NUCLEOTIDE SEQUENCE [LARGE SCALE GENOMIC DNA]</scope>
    <source>
        <strain evidence="2">EC2010</strain>
        <tissue evidence="2">Whole organism of an adult</tissue>
    </source>
</reference>
<comment type="caution">
    <text evidence="2">The sequence shown here is derived from an EMBL/GenBank/DDBJ whole genome shotgun (WGS) entry which is preliminary data.</text>
</comment>
<evidence type="ECO:0000313" key="2">
    <source>
        <dbReference type="EMBL" id="RUS70200.1"/>
    </source>
</evidence>
<evidence type="ECO:0000313" key="3">
    <source>
        <dbReference type="Proteomes" id="UP000271974"/>
    </source>
</evidence>
<dbReference type="EMBL" id="RQTK01001466">
    <property type="protein sequence ID" value="RUS70200.1"/>
    <property type="molecule type" value="Genomic_DNA"/>
</dbReference>
<keyword evidence="3" id="KW-1185">Reference proteome</keyword>
<dbReference type="OrthoDB" id="10566657at2759"/>
<dbReference type="Proteomes" id="UP000271974">
    <property type="component" value="Unassembled WGS sequence"/>
</dbReference>